<feature type="compositionally biased region" description="Polar residues" evidence="1">
    <location>
        <begin position="84"/>
        <end position="100"/>
    </location>
</feature>
<feature type="region of interest" description="Disordered" evidence="1">
    <location>
        <begin position="297"/>
        <end position="367"/>
    </location>
</feature>
<feature type="compositionally biased region" description="Acidic residues" evidence="1">
    <location>
        <begin position="647"/>
        <end position="660"/>
    </location>
</feature>
<gene>
    <name evidence="2" type="ORF">BT96DRAFT_1017948</name>
</gene>
<feature type="region of interest" description="Disordered" evidence="1">
    <location>
        <begin position="195"/>
        <end position="254"/>
    </location>
</feature>
<feature type="compositionally biased region" description="Low complexity" evidence="1">
    <location>
        <begin position="519"/>
        <end position="530"/>
    </location>
</feature>
<feature type="region of interest" description="Disordered" evidence="1">
    <location>
        <begin position="406"/>
        <end position="436"/>
    </location>
</feature>
<name>A0A6A4HVU2_9AGAR</name>
<evidence type="ECO:0000313" key="2">
    <source>
        <dbReference type="EMBL" id="KAE9401850.1"/>
    </source>
</evidence>
<feature type="compositionally biased region" description="Acidic residues" evidence="1">
    <location>
        <begin position="38"/>
        <end position="47"/>
    </location>
</feature>
<feature type="region of interest" description="Disordered" evidence="1">
    <location>
        <begin position="507"/>
        <end position="531"/>
    </location>
</feature>
<feature type="compositionally biased region" description="Low complexity" evidence="1">
    <location>
        <begin position="572"/>
        <end position="582"/>
    </location>
</feature>
<dbReference type="OrthoDB" id="2590746at2759"/>
<feature type="compositionally biased region" description="Low complexity" evidence="1">
    <location>
        <begin position="408"/>
        <end position="423"/>
    </location>
</feature>
<feature type="region of interest" description="Disordered" evidence="1">
    <location>
        <begin position="27"/>
        <end position="135"/>
    </location>
</feature>
<reference evidence="2" key="1">
    <citation type="journal article" date="2019" name="Environ. Microbiol.">
        <title>Fungal ecological strategies reflected in gene transcription - a case study of two litter decomposers.</title>
        <authorList>
            <person name="Barbi F."/>
            <person name="Kohler A."/>
            <person name="Barry K."/>
            <person name="Baskaran P."/>
            <person name="Daum C."/>
            <person name="Fauchery L."/>
            <person name="Ihrmark K."/>
            <person name="Kuo A."/>
            <person name="LaButti K."/>
            <person name="Lipzen A."/>
            <person name="Morin E."/>
            <person name="Grigoriev I.V."/>
            <person name="Henrissat B."/>
            <person name="Lindahl B."/>
            <person name="Martin F."/>
        </authorList>
    </citation>
    <scope>NUCLEOTIDE SEQUENCE</scope>
    <source>
        <strain evidence="2">JB14</strain>
    </source>
</reference>
<organism evidence="2 3">
    <name type="scientific">Gymnopus androsaceus JB14</name>
    <dbReference type="NCBI Taxonomy" id="1447944"/>
    <lineage>
        <taxon>Eukaryota</taxon>
        <taxon>Fungi</taxon>
        <taxon>Dikarya</taxon>
        <taxon>Basidiomycota</taxon>
        <taxon>Agaricomycotina</taxon>
        <taxon>Agaricomycetes</taxon>
        <taxon>Agaricomycetidae</taxon>
        <taxon>Agaricales</taxon>
        <taxon>Marasmiineae</taxon>
        <taxon>Omphalotaceae</taxon>
        <taxon>Gymnopus</taxon>
    </lineage>
</organism>
<feature type="compositionally biased region" description="Polar residues" evidence="1">
    <location>
        <begin position="352"/>
        <end position="363"/>
    </location>
</feature>
<evidence type="ECO:0000256" key="1">
    <source>
        <dbReference type="SAM" id="MobiDB-lite"/>
    </source>
</evidence>
<sequence>MIYEAEGLKAEMLSSFTSLLPSALQHINSTPHANLPPEVDDDDDDEEHNGKADEPTTTKKKEKKEKGVNETFIFVRPPPAKSNHPLNLQVHSPTSTTASDTGGAPLSRTESNRSEASTYSSSGYASTASFSSVGSTASGRRMIIPLYNLQAHNVMTNTIVDAGTDAKIAKFTRKGLEMIDLAMVEVVEVWPAPTGIQFPAPTTGTGSARGSLDEGQRLRNRPSTVGNSHLRPQQTSSRPTTPDPDRFTPGSSVVSVSSAGLSAADEHVHAPEIPAAGLPIGLPPQKKNIFGKLFKKKEASPSPPMFPTTSFTPPSPNHSQLKTPTQTAIPPSPTRHGRNLSTTGFGRRGGSASPSRPVTSSGVEGSGLGIRGLMKHVRPSSMHLDPSDVQVHDYAYDYELGRETTNVSTTSSRLSTGSRTNTLEPPPMSTGGNGSSASNATVVLPATLGIQPILSSPGGPAALSAFANFASSGYPPPKSLGFGRGPALYVWVIRKWIKTPEGASSPGLFGGMRNHHGHNSNSNGHSGRGSQPEFIGLAEVEVRVEWKRGKKSKSKKKSKDKAQVGDAEDAESSTSRGVSRSGSQRRRSIVASQSSPMGSNSSLPTSETSQARKRRNRLSTASRASANDDPDTTLTSSLFGRGRSKTDDDDGNDSDPEDSETPWTCMLKVRRLPVAGLPRPSSSISPTPVKTKIATLSPTPHHPKVVAMLKVPYPLPDLEVQTMSVRKRHVGPPGTAPAQTPMIGLVLKAEEIKDVVV</sequence>
<feature type="compositionally biased region" description="Polar residues" evidence="1">
    <location>
        <begin position="590"/>
        <end position="609"/>
    </location>
</feature>
<evidence type="ECO:0000313" key="3">
    <source>
        <dbReference type="Proteomes" id="UP000799118"/>
    </source>
</evidence>
<feature type="compositionally biased region" description="Polar residues" evidence="1">
    <location>
        <begin position="317"/>
        <end position="329"/>
    </location>
</feature>
<dbReference type="AlphaFoldDB" id="A0A6A4HVU2"/>
<dbReference type="EMBL" id="ML769441">
    <property type="protein sequence ID" value="KAE9401850.1"/>
    <property type="molecule type" value="Genomic_DNA"/>
</dbReference>
<feature type="compositionally biased region" description="Low complexity" evidence="1">
    <location>
        <begin position="114"/>
        <end position="132"/>
    </location>
</feature>
<feature type="compositionally biased region" description="Basic residues" evidence="1">
    <location>
        <begin position="548"/>
        <end position="559"/>
    </location>
</feature>
<keyword evidence="3" id="KW-1185">Reference proteome</keyword>
<dbReference type="Proteomes" id="UP000799118">
    <property type="component" value="Unassembled WGS sequence"/>
</dbReference>
<protein>
    <submittedName>
        <fullName evidence="2">Uncharacterized protein</fullName>
    </submittedName>
</protein>
<accession>A0A6A4HVU2</accession>
<feature type="compositionally biased region" description="Basic and acidic residues" evidence="1">
    <location>
        <begin position="48"/>
        <end position="68"/>
    </location>
</feature>
<proteinExistence type="predicted"/>
<feature type="compositionally biased region" description="Polar residues" evidence="1">
    <location>
        <begin position="221"/>
        <end position="237"/>
    </location>
</feature>
<feature type="region of interest" description="Disordered" evidence="1">
    <location>
        <begin position="547"/>
        <end position="664"/>
    </location>
</feature>